<evidence type="ECO:0000313" key="2">
    <source>
        <dbReference type="Proteomes" id="UP001518976"/>
    </source>
</evidence>
<reference evidence="1 2" key="1">
    <citation type="submission" date="2021-02" db="EMBL/GenBank/DDBJ databases">
        <title>Streptomyces spirodelae sp. nov., isolated from duckweed.</title>
        <authorList>
            <person name="Saimee Y."/>
            <person name="Duangmal K."/>
        </authorList>
    </citation>
    <scope>NUCLEOTIDE SEQUENCE [LARGE SCALE GENOMIC DNA]</scope>
    <source>
        <strain evidence="1 2">DW4-2</strain>
    </source>
</reference>
<keyword evidence="2" id="KW-1185">Reference proteome</keyword>
<dbReference type="EMBL" id="JAFFZN010000045">
    <property type="protein sequence ID" value="MBO8189903.1"/>
    <property type="molecule type" value="Genomic_DNA"/>
</dbReference>
<accession>A0ABS3X3J7</accession>
<protein>
    <submittedName>
        <fullName evidence="1">Uncharacterized protein</fullName>
    </submittedName>
</protein>
<name>A0ABS3X3J7_9ACTN</name>
<comment type="caution">
    <text evidence="1">The sequence shown here is derived from an EMBL/GenBank/DDBJ whole genome shotgun (WGS) entry which is preliminary data.</text>
</comment>
<dbReference type="RefSeq" id="WP_209268657.1">
    <property type="nucleotide sequence ID" value="NZ_JAFFZN010000045.1"/>
</dbReference>
<sequence length="261" mass="28337">MPYFPLISAVHAALRAVTADTTPATLDQLDRALADLPLIGEVTEGAGQSVCLALELIGTARDHELFRAVREVQDEVAAMLAAGPRTPVHSHPAMRAVIQALGLCHASGGDWNTDSANYRAWDRAMHAGTYMVRAVSGFLYAEAEFTTRKVTELAEEFSGAARRAIAYHARDLARTALTMTAYDYGLFVIGTRAPGREPHTWTRRIGSDTFQFEVTPPDLYRGAPAGRLIVTSYQTGQRVHDLALSTDPKRGNAVADALFLI</sequence>
<proteinExistence type="predicted"/>
<gene>
    <name evidence="1" type="ORF">JW592_31310</name>
</gene>
<organism evidence="1 2">
    <name type="scientific">Streptomyces spirodelae</name>
    <dbReference type="NCBI Taxonomy" id="2812904"/>
    <lineage>
        <taxon>Bacteria</taxon>
        <taxon>Bacillati</taxon>
        <taxon>Actinomycetota</taxon>
        <taxon>Actinomycetes</taxon>
        <taxon>Kitasatosporales</taxon>
        <taxon>Streptomycetaceae</taxon>
        <taxon>Streptomyces</taxon>
    </lineage>
</organism>
<dbReference type="Proteomes" id="UP001518976">
    <property type="component" value="Unassembled WGS sequence"/>
</dbReference>
<evidence type="ECO:0000313" key="1">
    <source>
        <dbReference type="EMBL" id="MBO8189903.1"/>
    </source>
</evidence>